<dbReference type="EMBL" id="LT607409">
    <property type="protein sequence ID" value="SCF14764.1"/>
    <property type="molecule type" value="Genomic_DNA"/>
</dbReference>
<accession>A0A1C4Y222</accession>
<proteinExistence type="inferred from homology"/>
<feature type="chain" id="PRO_5008708763" evidence="3">
    <location>
        <begin position="32"/>
        <end position="638"/>
    </location>
</feature>
<dbReference type="GO" id="GO:0006508">
    <property type="term" value="P:proteolysis"/>
    <property type="evidence" value="ECO:0007669"/>
    <property type="project" value="InterPro"/>
</dbReference>
<dbReference type="InterPro" id="IPR050430">
    <property type="entry name" value="Peptidase_S1"/>
</dbReference>
<dbReference type="GO" id="GO:0004252">
    <property type="term" value="F:serine-type endopeptidase activity"/>
    <property type="evidence" value="ECO:0007669"/>
    <property type="project" value="InterPro"/>
</dbReference>
<dbReference type="SMART" id="SM00020">
    <property type="entry name" value="Tryp_SPc"/>
    <property type="match status" value="1"/>
</dbReference>
<evidence type="ECO:0000313" key="5">
    <source>
        <dbReference type="EMBL" id="SCF14764.1"/>
    </source>
</evidence>
<sequence length="638" mass="64484">MRLTRSRRARRAALLAIAVVAGATVSSTAQAVSGVSPVPAGTYLFTAKIQSDLGACSAALVDPTWVITTAECLTTPGQPVVAGPPTRPTSVTVGRTDLTATDGHVMTVTSLVPHPSRNVVLAQLDRPATGVTPISLGAPATVGEQLMAAGFGRTATEWVPDRLHTGAFAVTGVAGTSVTVDGGDAATSLCKGDAGGPLVRVGAGAPQLVALHDRSWQGGCLAETETRRTATEVRVDDLGSWIAQNTRNSYVALNPGAALLDTRSGIGGTTGPRTGAVTTDFQALGVGGVPSTGVTAVLIDVTAINPTTAVYLTVFPQGSPRPATSSLNAVPAETISTTQVVKVGPDGRLSVYHQGGSTHVRVDVHGYFTTSGGGGLVAVKHTHMVDTRNTTGTIPTNGSRTFTLTGGVIPAGATSALLDVVVVGAAHGGYLSAYATGGAADPSSVMDYAAGITSQGLSVKLSSAGQVTFVNRGPAVHLVIRAQGYVAASPTQGADLRVTQPTQVVDTRANGGAPLKAKGELFLNLNTALGIPENAMDGALISVTAVHPTANGFLTVEKDGRFAYTNPGGPVVGDTSVSNFAAGHLARTTMVVTRVGRDTGEPGDGRSGMIRILNASSGTVHVVVTLHGWFNKPAGSTP</sequence>
<dbReference type="SUPFAM" id="SSF50494">
    <property type="entry name" value="Trypsin-like serine proteases"/>
    <property type="match status" value="1"/>
</dbReference>
<dbReference type="Pfam" id="PF00089">
    <property type="entry name" value="Trypsin"/>
    <property type="match status" value="1"/>
</dbReference>
<dbReference type="PANTHER" id="PTHR24276:SF98">
    <property type="entry name" value="FI18310P1-RELATED"/>
    <property type="match status" value="1"/>
</dbReference>
<evidence type="ECO:0000256" key="2">
    <source>
        <dbReference type="ARBA" id="ARBA00023157"/>
    </source>
</evidence>
<reference evidence="6" key="1">
    <citation type="submission" date="2016-06" db="EMBL/GenBank/DDBJ databases">
        <authorList>
            <person name="Varghese N."/>
            <person name="Submissions Spin"/>
        </authorList>
    </citation>
    <scope>NUCLEOTIDE SEQUENCE [LARGE SCALE GENOMIC DNA]</scope>
    <source>
        <strain evidence="6">DSM 45160</strain>
    </source>
</reference>
<dbReference type="Proteomes" id="UP000198224">
    <property type="component" value="Chromosome I"/>
</dbReference>
<evidence type="ECO:0000259" key="4">
    <source>
        <dbReference type="PROSITE" id="PS50240"/>
    </source>
</evidence>
<evidence type="ECO:0000313" key="6">
    <source>
        <dbReference type="Proteomes" id="UP000198224"/>
    </source>
</evidence>
<feature type="signal peptide" evidence="3">
    <location>
        <begin position="1"/>
        <end position="31"/>
    </location>
</feature>
<keyword evidence="6" id="KW-1185">Reference proteome</keyword>
<gene>
    <name evidence="5" type="ORF">GA0070612_4201</name>
</gene>
<comment type="similarity">
    <text evidence="1">Belongs to the peptidase S1 family.</text>
</comment>
<dbReference type="InterPro" id="IPR043504">
    <property type="entry name" value="Peptidase_S1_PA_chymotrypsin"/>
</dbReference>
<name>A0A1C4Y222_9ACTN</name>
<dbReference type="InterPro" id="IPR001314">
    <property type="entry name" value="Peptidase_S1A"/>
</dbReference>
<dbReference type="RefSeq" id="WP_088989450.1">
    <property type="nucleotide sequence ID" value="NZ_LT607409.1"/>
</dbReference>
<dbReference type="PRINTS" id="PR00722">
    <property type="entry name" value="CHYMOTRYPSIN"/>
</dbReference>
<keyword evidence="3" id="KW-0732">Signal</keyword>
<dbReference type="AlphaFoldDB" id="A0A1C4Y222"/>
<organism evidence="5 6">
    <name type="scientific">Micromonospora chokoriensis</name>
    <dbReference type="NCBI Taxonomy" id="356851"/>
    <lineage>
        <taxon>Bacteria</taxon>
        <taxon>Bacillati</taxon>
        <taxon>Actinomycetota</taxon>
        <taxon>Actinomycetes</taxon>
        <taxon>Micromonosporales</taxon>
        <taxon>Micromonosporaceae</taxon>
        <taxon>Micromonospora</taxon>
    </lineage>
</organism>
<evidence type="ECO:0000256" key="1">
    <source>
        <dbReference type="ARBA" id="ARBA00007664"/>
    </source>
</evidence>
<dbReference type="Gene3D" id="2.40.10.10">
    <property type="entry name" value="Trypsin-like serine proteases"/>
    <property type="match status" value="1"/>
</dbReference>
<evidence type="ECO:0000256" key="3">
    <source>
        <dbReference type="SAM" id="SignalP"/>
    </source>
</evidence>
<protein>
    <submittedName>
        <fullName evidence="5">Trypsin</fullName>
    </submittedName>
</protein>
<feature type="domain" description="Peptidase S1" evidence="4">
    <location>
        <begin position="19"/>
        <end position="247"/>
    </location>
</feature>
<dbReference type="InterPro" id="IPR001254">
    <property type="entry name" value="Trypsin_dom"/>
</dbReference>
<keyword evidence="2" id="KW-1015">Disulfide bond</keyword>
<dbReference type="PANTHER" id="PTHR24276">
    <property type="entry name" value="POLYSERASE-RELATED"/>
    <property type="match status" value="1"/>
</dbReference>
<dbReference type="InterPro" id="IPR009003">
    <property type="entry name" value="Peptidase_S1_PA"/>
</dbReference>
<dbReference type="PROSITE" id="PS50240">
    <property type="entry name" value="TRYPSIN_DOM"/>
    <property type="match status" value="1"/>
</dbReference>